<dbReference type="OrthoDB" id="10027013at2759"/>
<sequence length="289" mass="33653">MPETSYLTVKNFDSERYHEVRPSYPQSLINKIMGYHEGPCKELIDIGCGTGISTTLFAKHFEHAVGLDPSESMLTVAKEKYPELDFESIGGEELTAKGIKKESMDMVIGAEALHWCDLDKAFNEINQVLRSSGTFAFWFYVQPEFIELGRAAHDLYVKYCWTDEYMGKYLTEYQRNFFTTFGGTDINGKFAKYGFKDIYHEIVNEFKDDGTLFTNKTEPSFLMKGEINLNDFKKFVQSWSLYTSWVRDHPDEPDIADKFISEFQEQCHVKSMTEPLKIEWATFYYMCRK</sequence>
<keyword evidence="6" id="KW-1185">Reference proteome</keyword>
<evidence type="ECO:0000313" key="5">
    <source>
        <dbReference type="EMBL" id="KAG0668041.1"/>
    </source>
</evidence>
<evidence type="ECO:0000259" key="4">
    <source>
        <dbReference type="Pfam" id="PF08241"/>
    </source>
</evidence>
<dbReference type="GO" id="GO:0008757">
    <property type="term" value="F:S-adenosylmethionine-dependent methyltransferase activity"/>
    <property type="evidence" value="ECO:0007669"/>
    <property type="project" value="InterPro"/>
</dbReference>
<keyword evidence="3" id="KW-0808">Transferase</keyword>
<dbReference type="InterPro" id="IPR029063">
    <property type="entry name" value="SAM-dependent_MTases_sf"/>
</dbReference>
<comment type="caution">
    <text evidence="5">The sequence shown here is derived from an EMBL/GenBank/DDBJ whole genome shotgun (WGS) entry which is preliminary data.</text>
</comment>
<dbReference type="InterPro" id="IPR051052">
    <property type="entry name" value="Diverse_substrate_MTase"/>
</dbReference>
<dbReference type="PANTHER" id="PTHR44942">
    <property type="entry name" value="METHYLTRANSF_11 DOMAIN-CONTAINING PROTEIN"/>
    <property type="match status" value="1"/>
</dbReference>
<evidence type="ECO:0000256" key="1">
    <source>
        <dbReference type="ARBA" id="ARBA00008361"/>
    </source>
</evidence>
<keyword evidence="2" id="KW-0489">Methyltransferase</keyword>
<evidence type="ECO:0000313" key="6">
    <source>
        <dbReference type="Proteomes" id="UP000750334"/>
    </source>
</evidence>
<dbReference type="Pfam" id="PF08241">
    <property type="entry name" value="Methyltransf_11"/>
    <property type="match status" value="1"/>
</dbReference>
<gene>
    <name evidence="5" type="ORF">C6P45_005131</name>
</gene>
<dbReference type="AlphaFoldDB" id="A0A9P7BB82"/>
<proteinExistence type="inferred from homology"/>
<accession>A0A9P7BB82</accession>
<dbReference type="Gene3D" id="3.40.50.150">
    <property type="entry name" value="Vaccinia Virus protein VP39"/>
    <property type="match status" value="1"/>
</dbReference>
<dbReference type="SUPFAM" id="SSF53335">
    <property type="entry name" value="S-adenosyl-L-methionine-dependent methyltransferases"/>
    <property type="match status" value="1"/>
</dbReference>
<dbReference type="InterPro" id="IPR013216">
    <property type="entry name" value="Methyltransf_11"/>
</dbReference>
<name>A0A9P7BB82_MAUEX</name>
<feature type="domain" description="Methyltransferase type 11" evidence="4">
    <location>
        <begin position="44"/>
        <end position="137"/>
    </location>
</feature>
<comment type="similarity">
    <text evidence="1">Belongs to the methyltransferase superfamily.</text>
</comment>
<reference evidence="5 6" key="1">
    <citation type="submission" date="2020-11" db="EMBL/GenBank/DDBJ databases">
        <title>Kefir isolates.</title>
        <authorList>
            <person name="Marcisauskas S."/>
            <person name="Kim Y."/>
            <person name="Blasche S."/>
        </authorList>
    </citation>
    <scope>NUCLEOTIDE SEQUENCE [LARGE SCALE GENOMIC DNA]</scope>
    <source>
        <strain evidence="5 6">OG2</strain>
    </source>
</reference>
<dbReference type="EMBL" id="PUHR01000082">
    <property type="protein sequence ID" value="KAG0668041.1"/>
    <property type="molecule type" value="Genomic_DNA"/>
</dbReference>
<dbReference type="Proteomes" id="UP000750334">
    <property type="component" value="Unassembled WGS sequence"/>
</dbReference>
<organism evidence="5 6">
    <name type="scientific">Maudiozyma exigua</name>
    <name type="common">Yeast</name>
    <name type="synonym">Kazachstania exigua</name>
    <dbReference type="NCBI Taxonomy" id="34358"/>
    <lineage>
        <taxon>Eukaryota</taxon>
        <taxon>Fungi</taxon>
        <taxon>Dikarya</taxon>
        <taxon>Ascomycota</taxon>
        <taxon>Saccharomycotina</taxon>
        <taxon>Saccharomycetes</taxon>
        <taxon>Saccharomycetales</taxon>
        <taxon>Saccharomycetaceae</taxon>
        <taxon>Maudiozyma</taxon>
    </lineage>
</organism>
<evidence type="ECO:0000256" key="3">
    <source>
        <dbReference type="ARBA" id="ARBA00022679"/>
    </source>
</evidence>
<dbReference type="CDD" id="cd02440">
    <property type="entry name" value="AdoMet_MTases"/>
    <property type="match status" value="1"/>
</dbReference>
<evidence type="ECO:0000256" key="2">
    <source>
        <dbReference type="ARBA" id="ARBA00022603"/>
    </source>
</evidence>
<dbReference type="PANTHER" id="PTHR44942:SF4">
    <property type="entry name" value="METHYLTRANSFERASE TYPE 11 DOMAIN-CONTAINING PROTEIN"/>
    <property type="match status" value="1"/>
</dbReference>
<dbReference type="GO" id="GO:0032259">
    <property type="term" value="P:methylation"/>
    <property type="evidence" value="ECO:0007669"/>
    <property type="project" value="UniProtKB-KW"/>
</dbReference>
<protein>
    <recommendedName>
        <fullName evidence="4">Methyltransferase type 11 domain-containing protein</fullName>
    </recommendedName>
</protein>